<organism evidence="8 9">
    <name type="scientific">Lentinula guzmanii</name>
    <dbReference type="NCBI Taxonomy" id="2804957"/>
    <lineage>
        <taxon>Eukaryota</taxon>
        <taxon>Fungi</taxon>
        <taxon>Dikarya</taxon>
        <taxon>Basidiomycota</taxon>
        <taxon>Agaricomycotina</taxon>
        <taxon>Agaricomycetes</taxon>
        <taxon>Agaricomycetidae</taxon>
        <taxon>Agaricales</taxon>
        <taxon>Marasmiineae</taxon>
        <taxon>Omphalotaceae</taxon>
        <taxon>Lentinula</taxon>
    </lineage>
</organism>
<dbReference type="GO" id="GO:0008270">
    <property type="term" value="F:zinc ion binding"/>
    <property type="evidence" value="ECO:0007669"/>
    <property type="project" value="UniProtKB-KW"/>
</dbReference>
<feature type="compositionally biased region" description="Polar residues" evidence="6">
    <location>
        <begin position="148"/>
        <end position="165"/>
    </location>
</feature>
<feature type="coiled-coil region" evidence="5">
    <location>
        <begin position="272"/>
        <end position="327"/>
    </location>
</feature>
<dbReference type="Proteomes" id="UP001176059">
    <property type="component" value="Unassembled WGS sequence"/>
</dbReference>
<keyword evidence="2 4" id="KW-0863">Zinc-finger</keyword>
<keyword evidence="3" id="KW-0862">Zinc</keyword>
<evidence type="ECO:0000256" key="5">
    <source>
        <dbReference type="SAM" id="Coils"/>
    </source>
</evidence>
<dbReference type="Pfam" id="PF06839">
    <property type="entry name" value="Zn_ribbon_GRF"/>
    <property type="match status" value="1"/>
</dbReference>
<reference evidence="8" key="2">
    <citation type="journal article" date="2023" name="Proc. Natl. Acad. Sci. U.S.A.">
        <title>A global phylogenomic analysis of the shiitake genus Lentinula.</title>
        <authorList>
            <person name="Sierra-Patev S."/>
            <person name="Min B."/>
            <person name="Naranjo-Ortiz M."/>
            <person name="Looney B."/>
            <person name="Konkel Z."/>
            <person name="Slot J.C."/>
            <person name="Sakamoto Y."/>
            <person name="Steenwyk J.L."/>
            <person name="Rokas A."/>
            <person name="Carro J."/>
            <person name="Camarero S."/>
            <person name="Ferreira P."/>
            <person name="Molpeceres G."/>
            <person name="Ruiz-Duenas F.J."/>
            <person name="Serrano A."/>
            <person name="Henrissat B."/>
            <person name="Drula E."/>
            <person name="Hughes K.W."/>
            <person name="Mata J.L."/>
            <person name="Ishikawa N.K."/>
            <person name="Vargas-Isla R."/>
            <person name="Ushijima S."/>
            <person name="Smith C.A."/>
            <person name="Donoghue J."/>
            <person name="Ahrendt S."/>
            <person name="Andreopoulos W."/>
            <person name="He G."/>
            <person name="LaButti K."/>
            <person name="Lipzen A."/>
            <person name="Ng V."/>
            <person name="Riley R."/>
            <person name="Sandor L."/>
            <person name="Barry K."/>
            <person name="Martinez A.T."/>
            <person name="Xiao Y."/>
            <person name="Gibbons J.G."/>
            <person name="Terashima K."/>
            <person name="Grigoriev I.V."/>
            <person name="Hibbett D."/>
        </authorList>
    </citation>
    <scope>NUCLEOTIDE SEQUENCE</scope>
    <source>
        <strain evidence="8">ET3784</strain>
    </source>
</reference>
<sequence length="327" mass="36674">MSVNRIIHVSPVDYSGTVRCYTHELEVSRKISQTEGNSNREFYCCSKDPEHRCDFFFWVDQLTAGTPHQPPPMSQTNSSTPSRTSQVPRTPSKMRLDAIEEALAEKKSDPRANGNNQFTTPSTRIRAQKVKTPGQLKRDEEIRRAVEPQSQSTHQSNDANVFQSSQPPPSNYRLTPLSQAQESINHSDEDDFLAALPLTPPTTQRFKRSRDYDSDEESELDFRNSPSKNKGKKKATVAHDSITPSPTASTKDVTDTLGALASLKLSGIIDSLEEFRGQVVNLERQIKALKKGNQAKLEKIQNLESDNHALKSENDNLRGKIRALEDI</sequence>
<feature type="compositionally biased region" description="Basic and acidic residues" evidence="6">
    <location>
        <begin position="136"/>
        <end position="146"/>
    </location>
</feature>
<feature type="region of interest" description="Disordered" evidence="6">
    <location>
        <begin position="66"/>
        <end position="175"/>
    </location>
</feature>
<dbReference type="EMBL" id="JANVFO010000017">
    <property type="protein sequence ID" value="KAJ3733495.1"/>
    <property type="molecule type" value="Genomic_DNA"/>
</dbReference>
<feature type="domain" description="GRF-type" evidence="7">
    <location>
        <begin position="20"/>
        <end position="62"/>
    </location>
</feature>
<accession>A0AA38JP75</accession>
<dbReference type="AlphaFoldDB" id="A0AA38JP75"/>
<protein>
    <recommendedName>
        <fullName evidence="7">GRF-type domain-containing protein</fullName>
    </recommendedName>
</protein>
<comment type="caution">
    <text evidence="8">The sequence shown here is derived from an EMBL/GenBank/DDBJ whole genome shotgun (WGS) entry which is preliminary data.</text>
</comment>
<name>A0AA38JP75_9AGAR</name>
<evidence type="ECO:0000259" key="7">
    <source>
        <dbReference type="PROSITE" id="PS51999"/>
    </source>
</evidence>
<evidence type="ECO:0000256" key="2">
    <source>
        <dbReference type="ARBA" id="ARBA00022771"/>
    </source>
</evidence>
<evidence type="ECO:0000256" key="4">
    <source>
        <dbReference type="PROSITE-ProRule" id="PRU01343"/>
    </source>
</evidence>
<evidence type="ECO:0000256" key="3">
    <source>
        <dbReference type="ARBA" id="ARBA00022833"/>
    </source>
</evidence>
<evidence type="ECO:0000256" key="6">
    <source>
        <dbReference type="SAM" id="MobiDB-lite"/>
    </source>
</evidence>
<feature type="compositionally biased region" description="Polar residues" evidence="6">
    <location>
        <begin position="113"/>
        <end position="125"/>
    </location>
</feature>
<evidence type="ECO:0000256" key="1">
    <source>
        <dbReference type="ARBA" id="ARBA00022723"/>
    </source>
</evidence>
<evidence type="ECO:0000313" key="8">
    <source>
        <dbReference type="EMBL" id="KAJ3733495.1"/>
    </source>
</evidence>
<reference evidence="8" key="1">
    <citation type="submission" date="2022-08" db="EMBL/GenBank/DDBJ databases">
        <authorList>
            <consortium name="DOE Joint Genome Institute"/>
            <person name="Min B."/>
            <person name="Sierra-Patev S."/>
            <person name="Naranjo-Ortiz M."/>
            <person name="Looney B."/>
            <person name="Konkel Z."/>
            <person name="Slot J.C."/>
            <person name="Sakamoto Y."/>
            <person name="Steenwyk J.L."/>
            <person name="Rokas A."/>
            <person name="Carro J."/>
            <person name="Camarero S."/>
            <person name="Ferreira P."/>
            <person name="Molpeceres G."/>
            <person name="Ruiz-duenas F.J."/>
            <person name="Serrano A."/>
            <person name="Henrissat B."/>
            <person name="Drula E."/>
            <person name="Hughes K.W."/>
            <person name="Mata J.L."/>
            <person name="Ishikawa N.K."/>
            <person name="Vargas-Isla R."/>
            <person name="Ushijima S."/>
            <person name="Smith C.A."/>
            <person name="Ahrendt S."/>
            <person name="Andreopoulos W."/>
            <person name="He G."/>
            <person name="LaButti K."/>
            <person name="Lipzen A."/>
            <person name="Ng V."/>
            <person name="Riley R."/>
            <person name="Sandor L."/>
            <person name="Barry K."/>
            <person name="Martinez A.T."/>
            <person name="Xiao Y."/>
            <person name="Gibbons J.G."/>
            <person name="Terashima K."/>
            <person name="Hibbett D.S."/>
            <person name="Grigoriev I.V."/>
        </authorList>
    </citation>
    <scope>NUCLEOTIDE SEQUENCE</scope>
    <source>
        <strain evidence="8">ET3784</strain>
    </source>
</reference>
<feature type="compositionally biased region" description="Basic and acidic residues" evidence="6">
    <location>
        <begin position="94"/>
        <end position="110"/>
    </location>
</feature>
<dbReference type="PROSITE" id="PS51999">
    <property type="entry name" value="ZF_GRF"/>
    <property type="match status" value="1"/>
</dbReference>
<evidence type="ECO:0000313" key="9">
    <source>
        <dbReference type="Proteomes" id="UP001176059"/>
    </source>
</evidence>
<feature type="region of interest" description="Disordered" evidence="6">
    <location>
        <begin position="194"/>
        <end position="252"/>
    </location>
</feature>
<gene>
    <name evidence="8" type="ORF">DFJ43DRAFT_1067366</name>
</gene>
<keyword evidence="1" id="KW-0479">Metal-binding</keyword>
<proteinExistence type="predicted"/>
<dbReference type="InterPro" id="IPR010666">
    <property type="entry name" value="Znf_GRF"/>
</dbReference>
<feature type="compositionally biased region" description="Polar residues" evidence="6">
    <location>
        <begin position="242"/>
        <end position="251"/>
    </location>
</feature>
<feature type="compositionally biased region" description="Polar residues" evidence="6">
    <location>
        <begin position="74"/>
        <end position="89"/>
    </location>
</feature>
<keyword evidence="5" id="KW-0175">Coiled coil</keyword>
<keyword evidence="9" id="KW-1185">Reference proteome</keyword>